<dbReference type="PROSITE" id="PS51257">
    <property type="entry name" value="PROKAR_LIPOPROTEIN"/>
    <property type="match status" value="1"/>
</dbReference>
<dbReference type="Proteomes" id="UP001652624">
    <property type="component" value="Chromosome 4"/>
</dbReference>
<protein>
    <submittedName>
        <fullName evidence="2">Translocator protein isoform X1</fullName>
    </submittedName>
</protein>
<dbReference type="RefSeq" id="XP_060045101.1">
    <property type="nucleotide sequence ID" value="XM_060189118.1"/>
</dbReference>
<keyword evidence="1" id="KW-1185">Reference proteome</keyword>
<dbReference type="GeneID" id="103113861"/>
<sequence>MERERGQVSALSSLSFSCPQGFPVLTGPHRGEKLRPAYASCLAQPALTFLNSSCSSDGLHLGACRGLHPAAQPGRFLGLPLCPRGGSPLVRHLAEALLASAPLDPGPHLGHALLGHGVWLLHDLEGARGLLRGGCGSPGPLLRAAGPELGMASHFLRQASDGLGPRGPPANKWPGGGHNDVLAPGEPSGCPPALPIPGLAGFCGYTQLLCMAGQWWPAWWPAAL</sequence>
<organism evidence="1 2">
    <name type="scientific">Erinaceus europaeus</name>
    <name type="common">Western European hedgehog</name>
    <dbReference type="NCBI Taxonomy" id="9365"/>
    <lineage>
        <taxon>Eukaryota</taxon>
        <taxon>Metazoa</taxon>
        <taxon>Chordata</taxon>
        <taxon>Craniata</taxon>
        <taxon>Vertebrata</taxon>
        <taxon>Euteleostomi</taxon>
        <taxon>Mammalia</taxon>
        <taxon>Eutheria</taxon>
        <taxon>Laurasiatheria</taxon>
        <taxon>Eulipotyphla</taxon>
        <taxon>Erinaceidae</taxon>
        <taxon>Erinaceinae</taxon>
        <taxon>Erinaceus</taxon>
    </lineage>
</organism>
<name>A0ABM3X8E6_ERIEU</name>
<reference evidence="2" key="1">
    <citation type="submission" date="2025-08" db="UniProtKB">
        <authorList>
            <consortium name="RefSeq"/>
        </authorList>
    </citation>
    <scope>IDENTIFICATION</scope>
</reference>
<proteinExistence type="predicted"/>
<evidence type="ECO:0000313" key="2">
    <source>
        <dbReference type="RefSeq" id="XP_060045101.1"/>
    </source>
</evidence>
<evidence type="ECO:0000313" key="1">
    <source>
        <dbReference type="Proteomes" id="UP001652624"/>
    </source>
</evidence>
<accession>A0ABM3X8E6</accession>
<gene>
    <name evidence="2" type="primary">TSPO</name>
</gene>